<accession>A0ABT3NC81</accession>
<gene>
    <name evidence="1" type="ORF">OOT00_13805</name>
</gene>
<proteinExistence type="predicted"/>
<dbReference type="RefSeq" id="WP_265425974.1">
    <property type="nucleotide sequence ID" value="NZ_JAPFPW010000021.1"/>
</dbReference>
<evidence type="ECO:0000313" key="1">
    <source>
        <dbReference type="EMBL" id="MCW7755059.1"/>
    </source>
</evidence>
<evidence type="ECO:0000313" key="2">
    <source>
        <dbReference type="Proteomes" id="UP001209681"/>
    </source>
</evidence>
<dbReference type="Gene3D" id="3.30.470.20">
    <property type="entry name" value="ATP-grasp fold, B domain"/>
    <property type="match status" value="1"/>
</dbReference>
<organism evidence="1 2">
    <name type="scientific">Desulfobotulus pelophilus</name>
    <dbReference type="NCBI Taxonomy" id="2823377"/>
    <lineage>
        <taxon>Bacteria</taxon>
        <taxon>Pseudomonadati</taxon>
        <taxon>Thermodesulfobacteriota</taxon>
        <taxon>Desulfobacteria</taxon>
        <taxon>Desulfobacterales</taxon>
        <taxon>Desulfobacteraceae</taxon>
        <taxon>Desulfobotulus</taxon>
    </lineage>
</organism>
<dbReference type="SUPFAM" id="SSF56059">
    <property type="entry name" value="Glutathione synthetase ATP-binding domain-like"/>
    <property type="match status" value="1"/>
</dbReference>
<keyword evidence="2" id="KW-1185">Reference proteome</keyword>
<reference evidence="1 2" key="1">
    <citation type="submission" date="2022-11" db="EMBL/GenBank/DDBJ databases">
        <title>Desulfobotulus tamanensis H1 sp. nov. - anaerobic, alkaliphilic, sulphate reducing bacterium isolated from terrestrial mud volcano.</title>
        <authorList>
            <person name="Frolova A."/>
            <person name="Merkel A.Y."/>
            <person name="Slobodkin A.I."/>
        </authorList>
    </citation>
    <scope>NUCLEOTIDE SEQUENCE [LARGE SCALE GENOMIC DNA]</scope>
    <source>
        <strain evidence="1 2">H1</strain>
    </source>
</reference>
<dbReference type="EMBL" id="JAPFPW010000021">
    <property type="protein sequence ID" value="MCW7755059.1"/>
    <property type="molecule type" value="Genomic_DNA"/>
</dbReference>
<protein>
    <recommendedName>
        <fullName evidence="3">ATP-grasp domain-containing protein</fullName>
    </recommendedName>
</protein>
<evidence type="ECO:0008006" key="3">
    <source>
        <dbReference type="Google" id="ProtNLM"/>
    </source>
</evidence>
<name>A0ABT3NC81_9BACT</name>
<sequence>MYFNTKLMQIVVLGLSPQGLALLRAYARSGFSVVAVGFPEDVGIYSRYGKVVVIHHCSEVPMVLSRFARSGCKIHITSDIMLNYIIDSLVELFDIYNISPPLNAAILLRDKAETYKYFSVYGVIACPKSYTLNDSINWHFPVIAKWNRTNRVTSFKTATIESHKDLTKYRYIDGLIFQEYIEAERSSNVSYCGYYENGTKKIDALVCQKRQYPIGISSCVVLLGNEHRIVIDVSRRILEDLRFDGFVEIEYRISSLDQKYYLIEVNPRACGWIKFLMPSFSHKILGNSSEKFNSKKVWINIIRDIRAIWHSKEMSLNNLRMYFREYFIDSIKDIYDVKDFKPFLFQFFKRLKK</sequence>
<dbReference type="Proteomes" id="UP001209681">
    <property type="component" value="Unassembled WGS sequence"/>
</dbReference>
<comment type="caution">
    <text evidence="1">The sequence shown here is derived from an EMBL/GenBank/DDBJ whole genome shotgun (WGS) entry which is preliminary data.</text>
</comment>